<dbReference type="InterPro" id="IPR015915">
    <property type="entry name" value="Kelch-typ_b-propeller"/>
</dbReference>
<dbReference type="EMBL" id="FXAO01000001">
    <property type="protein sequence ID" value="SMG08100.1"/>
    <property type="molecule type" value="Genomic_DNA"/>
</dbReference>
<dbReference type="AlphaFoldDB" id="A0A1X7I183"/>
<dbReference type="Pfam" id="PF01833">
    <property type="entry name" value="TIG"/>
    <property type="match status" value="3"/>
</dbReference>
<name>A0A1X7I183_9FLAO</name>
<reference evidence="3" key="1">
    <citation type="submission" date="2017-04" db="EMBL/GenBank/DDBJ databases">
        <authorList>
            <person name="Varghese N."/>
            <person name="Submissions S."/>
        </authorList>
    </citation>
    <scope>NUCLEOTIDE SEQUENCE [LARGE SCALE GENOMIC DNA]</scope>
    <source>
        <strain evidence="3">DSM 19835</strain>
    </source>
</reference>
<dbReference type="PROSITE" id="PS51257">
    <property type="entry name" value="PROKAR_LIPOPROTEIN"/>
    <property type="match status" value="1"/>
</dbReference>
<keyword evidence="3" id="KW-1185">Reference proteome</keyword>
<proteinExistence type="predicted"/>
<accession>A0A1X7I183</accession>
<evidence type="ECO:0000313" key="2">
    <source>
        <dbReference type="EMBL" id="SMG08100.1"/>
    </source>
</evidence>
<dbReference type="InterPro" id="IPR013783">
    <property type="entry name" value="Ig-like_fold"/>
</dbReference>
<dbReference type="OrthoDB" id="103335at2"/>
<feature type="domain" description="IPT/TIG" evidence="1">
    <location>
        <begin position="308"/>
        <end position="375"/>
    </location>
</feature>
<dbReference type="STRING" id="188872.SAMN03080602_00302"/>
<evidence type="ECO:0000313" key="3">
    <source>
        <dbReference type="Proteomes" id="UP000193420"/>
    </source>
</evidence>
<dbReference type="Proteomes" id="UP000193420">
    <property type="component" value="Unassembled WGS sequence"/>
</dbReference>
<dbReference type="InterPro" id="IPR002909">
    <property type="entry name" value="IPT_dom"/>
</dbReference>
<dbReference type="SUPFAM" id="SSF81296">
    <property type="entry name" value="E set domains"/>
    <property type="match status" value="3"/>
</dbReference>
<feature type="domain" description="IPT/TIG" evidence="1">
    <location>
        <begin position="224"/>
        <end position="292"/>
    </location>
</feature>
<protein>
    <submittedName>
        <fullName evidence="2">IPT/TIG domain-containing protein</fullName>
    </submittedName>
</protein>
<dbReference type="CDD" id="cd00603">
    <property type="entry name" value="IPT_PCSR"/>
    <property type="match status" value="1"/>
</dbReference>
<organism evidence="2 3">
    <name type="scientific">Arenibacter troitsensis</name>
    <dbReference type="NCBI Taxonomy" id="188872"/>
    <lineage>
        <taxon>Bacteria</taxon>
        <taxon>Pseudomonadati</taxon>
        <taxon>Bacteroidota</taxon>
        <taxon>Flavobacteriia</taxon>
        <taxon>Flavobacteriales</taxon>
        <taxon>Flavobacteriaceae</taxon>
        <taxon>Arenibacter</taxon>
    </lineage>
</organism>
<dbReference type="InterPro" id="IPR014756">
    <property type="entry name" value="Ig_E-set"/>
</dbReference>
<feature type="domain" description="IPT/TIG" evidence="1">
    <location>
        <begin position="153"/>
        <end position="200"/>
    </location>
</feature>
<dbReference type="SUPFAM" id="SSF117281">
    <property type="entry name" value="Kelch motif"/>
    <property type="match status" value="1"/>
</dbReference>
<evidence type="ECO:0000259" key="1">
    <source>
        <dbReference type="Pfam" id="PF01833"/>
    </source>
</evidence>
<gene>
    <name evidence="2" type="ORF">SAMN03080602_00302</name>
</gene>
<dbReference type="Gene3D" id="2.120.10.80">
    <property type="entry name" value="Kelch-type beta propeller"/>
    <property type="match status" value="1"/>
</dbReference>
<dbReference type="Gene3D" id="2.60.40.10">
    <property type="entry name" value="Immunoglobulins"/>
    <property type="match status" value="3"/>
</dbReference>
<sequence length="687" mass="79134">MKKTVFLIICSVLFFSCAKNDPTEKQSPIESEMETEEPFDVLNFDLEIEVFEKGGVVLEAISAELEADKISEFGFLISQLKNPNFANSRVIESDELIDNMFSQTVEDDLDFNVEYHVVAYIKQGEEYTYTKVKSFVSTGSKAPEIISVAQAHIGDTLEIKGLNFTSIQNRTKVLFDEEIATVLQSSDTIIRCIVPKTLKKFDPKVKVELFSKSADFEAFSLFKPIIESLSATSVSIGDTLTVYGKHFDLENERNSIAIEEKQAEILLSSRDSITFVLPQPLSFSNNTFTLTSQLQDVESELSFSIRPPVISEIPLSFRSYETIEFTGDEFSSIAEDNIVLFDNHQATVIEASKTKLKVRVPIGPYEDKNPALQIKIMDHVFQFEDNLEFIDTWLLYRELEENHFTHFISNDDSAYIFIEDDTNARFIVRVLDSNLSLTSSFHVDYPRTSMKDEQYAVLYNKDSNRVFFYFAEEEEHNFYEFLKDNRTLVERTNYPDTERSGPVIFTIDGMIYMGLGNYPTSNSYPDYEPFSHFWRYDDQTDSWTQVADFLGNINRRRSSVFVIDKEGYVGNGATSTGHYDFWKFSPTNNEWDRIDNFPDIRKNTASFEYNGNGYVVFGGWLSSLDDVFKYVPSLDDWFKMEEVNEFFFQDYGRSPEPTTILKFSNAIYLIVGKYPNDLCFKVDLDKL</sequence>
<dbReference type="RefSeq" id="WP_085495507.1">
    <property type="nucleotide sequence ID" value="NZ_FXAO01000001.1"/>
</dbReference>